<dbReference type="eggNOG" id="KOG2901">
    <property type="taxonomic scope" value="Eukaryota"/>
</dbReference>
<dbReference type="HOGENOM" id="CLU_024840_0_0_1"/>
<dbReference type="InterPro" id="IPR029063">
    <property type="entry name" value="SAM-dependent_MTases_sf"/>
</dbReference>
<comment type="catalytic activity">
    <reaction evidence="6 7">
        <text>L-arginyl-[protein] + 2 S-adenosyl-L-methionine = N(omega),N(omega)'-dimethyl-L-arginyl-[protein] + 2 S-adenosyl-L-homocysteine + 2 H(+)</text>
        <dbReference type="Rhea" id="RHEA:48108"/>
        <dbReference type="Rhea" id="RHEA-COMP:10532"/>
        <dbReference type="Rhea" id="RHEA-COMP:11992"/>
        <dbReference type="ChEBI" id="CHEBI:15378"/>
        <dbReference type="ChEBI" id="CHEBI:29965"/>
        <dbReference type="ChEBI" id="CHEBI:57856"/>
        <dbReference type="ChEBI" id="CHEBI:59789"/>
        <dbReference type="ChEBI" id="CHEBI:88221"/>
        <dbReference type="EC" id="2.1.1.320"/>
    </reaction>
</comment>
<evidence type="ECO:0000256" key="4">
    <source>
        <dbReference type="ARBA" id="ARBA00022679"/>
    </source>
</evidence>
<gene>
    <name evidence="8" type="ordered locus">DEHA2E06072g</name>
</gene>
<evidence type="ECO:0000313" key="8">
    <source>
        <dbReference type="EMBL" id="CAG87814.2"/>
    </source>
</evidence>
<dbReference type="OrthoDB" id="5595109at2759"/>
<dbReference type="RefSeq" id="XP_459587.2">
    <property type="nucleotide sequence ID" value="XM_459587.2"/>
</dbReference>
<evidence type="ECO:0000256" key="5">
    <source>
        <dbReference type="ARBA" id="ARBA00023128"/>
    </source>
</evidence>
<dbReference type="GO" id="GO:0005739">
    <property type="term" value="C:mitochondrion"/>
    <property type="evidence" value="ECO:0007669"/>
    <property type="project" value="UniProtKB-SubCell"/>
</dbReference>
<protein>
    <recommendedName>
        <fullName evidence="7">Protein arginine methyltransferase NDUFAF7</fullName>
        <ecNumber evidence="7">2.1.1.320</ecNumber>
    </recommendedName>
</protein>
<dbReference type="OMA" id="YYHPQRN"/>
<dbReference type="FunFam" id="3.40.50.12710:FF:000008">
    <property type="entry name" value="Protein arginine methyltransferase NDUFAF7"/>
    <property type="match status" value="1"/>
</dbReference>
<keyword evidence="3 7" id="KW-0489">Methyltransferase</keyword>
<evidence type="ECO:0000256" key="3">
    <source>
        <dbReference type="ARBA" id="ARBA00022603"/>
    </source>
</evidence>
<dbReference type="InterPro" id="IPR038375">
    <property type="entry name" value="NDUFAF7_sf"/>
</dbReference>
<evidence type="ECO:0000256" key="2">
    <source>
        <dbReference type="ARBA" id="ARBA00005891"/>
    </source>
</evidence>
<dbReference type="PANTHER" id="PTHR12049:SF7">
    <property type="entry name" value="PROTEIN ARGININE METHYLTRANSFERASE NDUFAF7, MITOCHONDRIAL"/>
    <property type="match status" value="1"/>
</dbReference>
<dbReference type="STRING" id="284592.Q6BQD3"/>
<proteinExistence type="inferred from homology"/>
<dbReference type="GO" id="GO:0032259">
    <property type="term" value="P:methylation"/>
    <property type="evidence" value="ECO:0007669"/>
    <property type="project" value="UniProtKB-KW"/>
</dbReference>
<dbReference type="InterPro" id="IPR003788">
    <property type="entry name" value="NDUFAF7"/>
</dbReference>
<dbReference type="KEGG" id="dha:DEHA2E06072g"/>
<dbReference type="EMBL" id="CR382137">
    <property type="protein sequence ID" value="CAG87814.2"/>
    <property type="molecule type" value="Genomic_DNA"/>
</dbReference>
<evidence type="ECO:0000313" key="9">
    <source>
        <dbReference type="Proteomes" id="UP000000599"/>
    </source>
</evidence>
<dbReference type="EC" id="2.1.1.320" evidence="7"/>
<dbReference type="InParanoid" id="Q6BQD3"/>
<organism evidence="8 9">
    <name type="scientific">Debaryomyces hansenii (strain ATCC 36239 / CBS 767 / BCRC 21394 / JCM 1990 / NBRC 0083 / IGC 2968)</name>
    <name type="common">Yeast</name>
    <name type="synonym">Torulaspora hansenii</name>
    <dbReference type="NCBI Taxonomy" id="284592"/>
    <lineage>
        <taxon>Eukaryota</taxon>
        <taxon>Fungi</taxon>
        <taxon>Dikarya</taxon>
        <taxon>Ascomycota</taxon>
        <taxon>Saccharomycotina</taxon>
        <taxon>Pichiomycetes</taxon>
        <taxon>Debaryomycetaceae</taxon>
        <taxon>Debaryomyces</taxon>
    </lineage>
</organism>
<keyword evidence="5 7" id="KW-0496">Mitochondrion</keyword>
<evidence type="ECO:0000256" key="1">
    <source>
        <dbReference type="ARBA" id="ARBA00004173"/>
    </source>
</evidence>
<sequence>MTIMLKSINYNSLGKINLSIIRRFSKSVNIYNKSKSNNEFQQPESDLYFGKFTKEEYDNAANHVKNQINRLEKEIKGDVNIRQNIGTMPTLPAMANSAKKIRIDDLTNLLSETIKTTGPISLSAFMRQCLTHPQFGYYTTRDPLNASSGDFITSPEISSMFGEMIGIWLFSTWLNQNKPQKLNIIEFGPGRGTLMYDCLKSFNKFKKNLIQEENIEITMIEASSILRKEQWKLLCGSNEFITNSDGFNISRTQWGNRVKWVDNETDITKDENVANYIVAHEFFDALPIKSFQKTKHGWRELVVEHTPSVDNTQLSLPEDASSKSTSENNDLLNTEFHLTLSPKETSSSVIPDLNPRFKDLPIDSRIEICPDAELYVLKMAQLLNNEKGMGSVLIIDYGISEGIPDNTLRGIYKHKFVSPFINPGEVDLSVDVDFTNLKNVTEKMCKSFGPVEQGDWLHELGIGYRTDQLIKANDGNVNAQDKIYNAYQRLTGKDERSMGKIYKFLCLTPHESKSPVGFGGSL</sequence>
<dbReference type="SUPFAM" id="SSF53335">
    <property type="entry name" value="S-adenosyl-L-methionine-dependent methyltransferases"/>
    <property type="match status" value="1"/>
</dbReference>
<keyword evidence="4 7" id="KW-0808">Transferase</keyword>
<dbReference type="GO" id="GO:0035243">
    <property type="term" value="F:protein-arginine omega-N symmetric methyltransferase activity"/>
    <property type="evidence" value="ECO:0007669"/>
    <property type="project" value="UniProtKB-EC"/>
</dbReference>
<evidence type="ECO:0000256" key="6">
    <source>
        <dbReference type="ARBA" id="ARBA00048612"/>
    </source>
</evidence>
<comment type="function">
    <text evidence="7">Arginine methyltransferase involved in the assembly or stability of mitochondrial NADH:ubiquinone oxidoreductase complex (complex I).</text>
</comment>
<accession>Q6BQD3</accession>
<dbReference type="Proteomes" id="UP000000599">
    <property type="component" value="Chromosome E"/>
</dbReference>
<dbReference type="VEuPathDB" id="FungiDB:DEHA2E06072g"/>
<comment type="subcellular location">
    <subcellularLocation>
        <location evidence="1 7">Mitochondrion</location>
    </subcellularLocation>
</comment>
<comment type="similarity">
    <text evidence="2 7">Belongs to the NDUFAF7 family.</text>
</comment>
<dbReference type="AlphaFoldDB" id="Q6BQD3"/>
<dbReference type="Pfam" id="PF02636">
    <property type="entry name" value="Methyltransf_28"/>
    <property type="match status" value="1"/>
</dbReference>
<keyword evidence="9" id="KW-1185">Reference proteome</keyword>
<dbReference type="PANTHER" id="PTHR12049">
    <property type="entry name" value="PROTEIN ARGININE METHYLTRANSFERASE NDUFAF7, MITOCHONDRIAL"/>
    <property type="match status" value="1"/>
</dbReference>
<dbReference type="GO" id="GO:0032981">
    <property type="term" value="P:mitochondrial respiratory chain complex I assembly"/>
    <property type="evidence" value="ECO:0007669"/>
    <property type="project" value="TreeGrafter"/>
</dbReference>
<dbReference type="Gene3D" id="3.40.50.12710">
    <property type="match status" value="1"/>
</dbReference>
<dbReference type="GeneID" id="2902015"/>
<name>Q6BQD3_DEBHA</name>
<evidence type="ECO:0000256" key="7">
    <source>
        <dbReference type="RuleBase" id="RU364114"/>
    </source>
</evidence>
<reference evidence="8 9" key="1">
    <citation type="journal article" date="2004" name="Nature">
        <title>Genome evolution in yeasts.</title>
        <authorList>
            <consortium name="Genolevures"/>
            <person name="Dujon B."/>
            <person name="Sherman D."/>
            <person name="Fischer G."/>
            <person name="Durrens P."/>
            <person name="Casaregola S."/>
            <person name="Lafontaine I."/>
            <person name="de Montigny J."/>
            <person name="Marck C."/>
            <person name="Neuveglise C."/>
            <person name="Talla E."/>
            <person name="Goffard N."/>
            <person name="Frangeul L."/>
            <person name="Aigle M."/>
            <person name="Anthouard V."/>
            <person name="Babour A."/>
            <person name="Barbe V."/>
            <person name="Barnay S."/>
            <person name="Blanchin S."/>
            <person name="Beckerich J.M."/>
            <person name="Beyne E."/>
            <person name="Bleykasten C."/>
            <person name="Boisrame A."/>
            <person name="Boyer J."/>
            <person name="Cattolico L."/>
            <person name="Confanioleri F."/>
            <person name="de Daruvar A."/>
            <person name="Despons L."/>
            <person name="Fabre E."/>
            <person name="Fairhead C."/>
            <person name="Ferry-Dumazet H."/>
            <person name="Groppi A."/>
            <person name="Hantraye F."/>
            <person name="Hennequin C."/>
            <person name="Jauniaux N."/>
            <person name="Joyet P."/>
            <person name="Kachouri R."/>
            <person name="Kerrest A."/>
            <person name="Koszul R."/>
            <person name="Lemaire M."/>
            <person name="Lesur I."/>
            <person name="Ma L."/>
            <person name="Muller H."/>
            <person name="Nicaud J.M."/>
            <person name="Nikolski M."/>
            <person name="Oztas S."/>
            <person name="Ozier-Kalogeropoulos O."/>
            <person name="Pellenz S."/>
            <person name="Potier S."/>
            <person name="Richard G.F."/>
            <person name="Straub M.L."/>
            <person name="Suleau A."/>
            <person name="Swennene D."/>
            <person name="Tekaia F."/>
            <person name="Wesolowski-Louvel M."/>
            <person name="Westhof E."/>
            <person name="Wirth B."/>
            <person name="Zeniou-Meyer M."/>
            <person name="Zivanovic I."/>
            <person name="Bolotin-Fukuhara M."/>
            <person name="Thierry A."/>
            <person name="Bouchier C."/>
            <person name="Caudron B."/>
            <person name="Scarpelli C."/>
            <person name="Gaillardin C."/>
            <person name="Weissenbach J."/>
            <person name="Wincker P."/>
            <person name="Souciet J.L."/>
        </authorList>
    </citation>
    <scope>NUCLEOTIDE SEQUENCE [LARGE SCALE GENOMIC DNA]</scope>
    <source>
        <strain evidence="9">ATCC 36239 / CBS 767 / BCRC 21394 / JCM 1990 / NBRC 0083 / IGC 2968</strain>
    </source>
</reference>